<feature type="coiled-coil region" evidence="1">
    <location>
        <begin position="52"/>
        <end position="86"/>
    </location>
</feature>
<dbReference type="RefSeq" id="WP_147848981.1">
    <property type="nucleotide sequence ID" value="NZ_VDUZ01000025.1"/>
</dbReference>
<keyword evidence="1" id="KW-0175">Coiled coil</keyword>
<name>A0A5C8PJ95_9HYPH</name>
<dbReference type="Proteomes" id="UP000321638">
    <property type="component" value="Unassembled WGS sequence"/>
</dbReference>
<dbReference type="InterPro" id="IPR007475">
    <property type="entry name" value="UbiK"/>
</dbReference>
<sequence length="89" mass="9648">MQTRNPILDDIAKVATGAASAFSGLRGEIEARVRDQMAKLLDGMHLPSREEFEVVKAMAAKAREENDELRARIAALEARLAQAGSDAEP</sequence>
<dbReference type="Pfam" id="PF04380">
    <property type="entry name" value="BMFP"/>
    <property type="match status" value="1"/>
</dbReference>
<protein>
    <submittedName>
        <fullName evidence="2">Accessory factor UbiK family protein</fullName>
    </submittedName>
</protein>
<dbReference type="OrthoDB" id="7392124at2"/>
<dbReference type="EMBL" id="VDUZ01000025">
    <property type="protein sequence ID" value="TXL73459.1"/>
    <property type="molecule type" value="Genomic_DNA"/>
</dbReference>
<accession>A0A5C8PJ95</accession>
<comment type="caution">
    <text evidence="2">The sequence shown here is derived from an EMBL/GenBank/DDBJ whole genome shotgun (WGS) entry which is preliminary data.</text>
</comment>
<reference evidence="2 3" key="1">
    <citation type="submission" date="2019-06" db="EMBL/GenBank/DDBJ databases">
        <title>New taxonomy in bacterial strain CC-CFT640, isolated from vineyard.</title>
        <authorList>
            <person name="Lin S.-Y."/>
            <person name="Tsai C.-F."/>
            <person name="Young C.-C."/>
        </authorList>
    </citation>
    <scope>NUCLEOTIDE SEQUENCE [LARGE SCALE GENOMIC DNA]</scope>
    <source>
        <strain evidence="2 3">CC-CFT640</strain>
    </source>
</reference>
<evidence type="ECO:0000313" key="2">
    <source>
        <dbReference type="EMBL" id="TXL73459.1"/>
    </source>
</evidence>
<proteinExistence type="predicted"/>
<keyword evidence="3" id="KW-1185">Reference proteome</keyword>
<gene>
    <name evidence="2" type="ORF">FHP25_21245</name>
</gene>
<evidence type="ECO:0000313" key="3">
    <source>
        <dbReference type="Proteomes" id="UP000321638"/>
    </source>
</evidence>
<organism evidence="2 3">
    <name type="scientific">Vineibacter terrae</name>
    <dbReference type="NCBI Taxonomy" id="2586908"/>
    <lineage>
        <taxon>Bacteria</taxon>
        <taxon>Pseudomonadati</taxon>
        <taxon>Pseudomonadota</taxon>
        <taxon>Alphaproteobacteria</taxon>
        <taxon>Hyphomicrobiales</taxon>
        <taxon>Vineibacter</taxon>
    </lineage>
</organism>
<evidence type="ECO:0000256" key="1">
    <source>
        <dbReference type="SAM" id="Coils"/>
    </source>
</evidence>
<dbReference type="AlphaFoldDB" id="A0A5C8PJ95"/>